<dbReference type="Proteomes" id="UP000292302">
    <property type="component" value="Unassembled WGS sequence"/>
</dbReference>
<sequence>MNNASDNVVMLRPRDSSAALENLNRITGLRFSRWPESLVSPAQKEAQPNARPGLGESGAPAPFGQAFA</sequence>
<dbReference type="AlphaFoldDB" id="A0A4Q9QJY3"/>
<evidence type="ECO:0000256" key="1">
    <source>
        <dbReference type="SAM" id="MobiDB-lite"/>
    </source>
</evidence>
<accession>A0A4Q9QJY3</accession>
<reference evidence="2 3" key="1">
    <citation type="submission" date="2018-06" db="EMBL/GenBank/DDBJ databases">
        <title>Three novel Pseudomonas species isolated from symptomatic oak.</title>
        <authorList>
            <person name="Bueno-Gonzalez V."/>
            <person name="Brady C."/>
        </authorList>
    </citation>
    <scope>NUCLEOTIDE SEQUENCE [LARGE SCALE GENOMIC DNA]</scope>
    <source>
        <strain evidence="2 3">P9A</strain>
    </source>
</reference>
<dbReference type="RefSeq" id="WP_131181123.1">
    <property type="nucleotide sequence ID" value="NZ_QJUI01000014.1"/>
</dbReference>
<evidence type="ECO:0000313" key="3">
    <source>
        <dbReference type="Proteomes" id="UP000292302"/>
    </source>
</evidence>
<keyword evidence="3" id="KW-1185">Reference proteome</keyword>
<organism evidence="2 3">
    <name type="scientific">Phytopseudomonas daroniae</name>
    <dbReference type="NCBI Taxonomy" id="2487519"/>
    <lineage>
        <taxon>Bacteria</taxon>
        <taxon>Pseudomonadati</taxon>
        <taxon>Pseudomonadota</taxon>
        <taxon>Gammaproteobacteria</taxon>
        <taxon>Pseudomonadales</taxon>
        <taxon>Pseudomonadaceae</taxon>
        <taxon>Phytopseudomonas</taxon>
    </lineage>
</organism>
<proteinExistence type="predicted"/>
<comment type="caution">
    <text evidence="2">The sequence shown here is derived from an EMBL/GenBank/DDBJ whole genome shotgun (WGS) entry which is preliminary data.</text>
</comment>
<gene>
    <name evidence="2" type="ORF">DNK06_16685</name>
</gene>
<evidence type="ECO:0000313" key="2">
    <source>
        <dbReference type="EMBL" id="TBU76518.1"/>
    </source>
</evidence>
<feature type="region of interest" description="Disordered" evidence="1">
    <location>
        <begin position="38"/>
        <end position="68"/>
    </location>
</feature>
<protein>
    <submittedName>
        <fullName evidence="2">Uncharacterized protein</fullName>
    </submittedName>
</protein>
<dbReference type="EMBL" id="QJUI01000014">
    <property type="protein sequence ID" value="TBU76518.1"/>
    <property type="molecule type" value="Genomic_DNA"/>
</dbReference>
<name>A0A4Q9QJY3_9GAMM</name>
<dbReference type="OrthoDB" id="6078616at2"/>